<evidence type="ECO:0000313" key="3">
    <source>
        <dbReference type="EMBL" id="GJT92881.1"/>
    </source>
</evidence>
<dbReference type="Proteomes" id="UP001151760">
    <property type="component" value="Unassembled WGS sequence"/>
</dbReference>
<dbReference type="InterPro" id="IPR054722">
    <property type="entry name" value="PolX-like_BBD"/>
</dbReference>
<comment type="caution">
    <text evidence="3">The sequence shown here is derived from an EMBL/GenBank/DDBJ whole genome shotgun (WGS) entry which is preliminary data.</text>
</comment>
<protein>
    <recommendedName>
        <fullName evidence="2">Retrovirus-related Pol polyprotein from transposon TNT 1-94-like beta-barrel domain-containing protein</fullName>
    </recommendedName>
</protein>
<evidence type="ECO:0000256" key="1">
    <source>
        <dbReference type="SAM" id="MobiDB-lite"/>
    </source>
</evidence>
<evidence type="ECO:0000259" key="2">
    <source>
        <dbReference type="Pfam" id="PF22936"/>
    </source>
</evidence>
<evidence type="ECO:0000313" key="4">
    <source>
        <dbReference type="Proteomes" id="UP001151760"/>
    </source>
</evidence>
<proteinExistence type="predicted"/>
<feature type="domain" description="Retrovirus-related Pol polyprotein from transposon TNT 1-94-like beta-barrel" evidence="2">
    <location>
        <begin position="78"/>
        <end position="110"/>
    </location>
</feature>
<dbReference type="Pfam" id="PF22936">
    <property type="entry name" value="Pol_BBD"/>
    <property type="match status" value="1"/>
</dbReference>
<reference evidence="3" key="1">
    <citation type="journal article" date="2022" name="Int. J. Mol. Sci.">
        <title>Draft Genome of Tanacetum Coccineum: Genomic Comparison of Closely Related Tanacetum-Family Plants.</title>
        <authorList>
            <person name="Yamashiro T."/>
            <person name="Shiraishi A."/>
            <person name="Nakayama K."/>
            <person name="Satake H."/>
        </authorList>
    </citation>
    <scope>NUCLEOTIDE SEQUENCE</scope>
</reference>
<name>A0ABQ5HY93_9ASTR</name>
<dbReference type="EMBL" id="BQNB010020151">
    <property type="protein sequence ID" value="GJT92881.1"/>
    <property type="molecule type" value="Genomic_DNA"/>
</dbReference>
<organism evidence="3 4">
    <name type="scientific">Tanacetum coccineum</name>
    <dbReference type="NCBI Taxonomy" id="301880"/>
    <lineage>
        <taxon>Eukaryota</taxon>
        <taxon>Viridiplantae</taxon>
        <taxon>Streptophyta</taxon>
        <taxon>Embryophyta</taxon>
        <taxon>Tracheophyta</taxon>
        <taxon>Spermatophyta</taxon>
        <taxon>Magnoliopsida</taxon>
        <taxon>eudicotyledons</taxon>
        <taxon>Gunneridae</taxon>
        <taxon>Pentapetalae</taxon>
        <taxon>asterids</taxon>
        <taxon>campanulids</taxon>
        <taxon>Asterales</taxon>
        <taxon>Asteraceae</taxon>
        <taxon>Asteroideae</taxon>
        <taxon>Anthemideae</taxon>
        <taxon>Anthemidinae</taxon>
        <taxon>Tanacetum</taxon>
    </lineage>
</organism>
<accession>A0ABQ5HY93</accession>
<keyword evidence="4" id="KW-1185">Reference proteome</keyword>
<reference evidence="3" key="2">
    <citation type="submission" date="2022-01" db="EMBL/GenBank/DDBJ databases">
        <authorList>
            <person name="Yamashiro T."/>
            <person name="Shiraishi A."/>
            <person name="Satake H."/>
            <person name="Nakayama K."/>
        </authorList>
    </citation>
    <scope>NUCLEOTIDE SEQUENCE</scope>
</reference>
<feature type="region of interest" description="Disordered" evidence="1">
    <location>
        <begin position="279"/>
        <end position="308"/>
    </location>
</feature>
<gene>
    <name evidence="3" type="ORF">Tco_1081726</name>
</gene>
<sequence>MVNTGQRVVKPVWDNAKRVNHQKNSNKLKYPQARRTFVPSGVLTMTGLVNPVRTNGKRAIHTVSTARPISTARHDHVVVDSGCSSHMTGNKAYLSDFEDYNEGFVAFGSDLKGDELNFKLLDENQVMLRAPRQNGVYNLDLKNIVPSGGTQEHYVVSSLEKDKEPTEEYILLPLHPHRPRISVEDKKNLLKLLLRTPMYSIQKMLLKRKNNIYDATRQAFEEEKKRATVLTNLILVGHLLVLPIHHCGAHDDEDVGAEADFNNMDNTIDVSPIPTLRVHKDHPKGQILGDPKSAVQTGRKIQKASSVQ</sequence>